<dbReference type="PANTHER" id="PTHR42878">
    <property type="entry name" value="TWO-COMPONENT HISTIDINE KINASE"/>
    <property type="match status" value="1"/>
</dbReference>
<sequence>MKKYLLVFMLFASFASAQPLPDLSGYKTSSEKLQRLSELCDSLYFSQNIEGEKTFARYGLRITPPADNFNLARFNFFLGVVHENTTSPDSSEFYYNRSKKYAYASKSPKRIRNALNRLLVLYASHLGSTASSKAVLKETLDFIDSTKSDLERISLYAPVAAYYNILGQYETQVSYLLKGIEEKKAMIATGAISDREAVVVDLVNLAELYLEQDKSEKGIQYLKEARPYIEKTIDYFNYYHKRMAEAYLLQSAYADSKVYFDSLILLARKHPNEASVQANVVTTELSYAQHYLDKKRPDLAYSFVQKASLIDKKFLAGMDRAHFDLVAGEVLVERGQYSEALGHLESAGKFGYEIGPQAYVSVLLALSRCYSKLSRWEDAYQTLEKYVPLRDSLYTEFSKKSIADAEAVYQNKAKQAQIDEQSSELELVRKQRIWLGSAALMGVLITVLLFVIYRNKQKSASRLDAKNKELGRVISELEEANKTKVRMFSILSHDLRSPISQVYQFLKLQQLNPQVFTEIQKQELSNKIQTATGSLLETMEELLMWSKTQMSTFNIQIRPVEVLPIVTDTLNLLQLNAEANHTEIENNIPAHYMVDTDEYFLQTILRNLLQNAIKSAGKNGAVRIGVNTDRPGKGLFIENNGAVFTQAEYEAILSDNMAPGLNGLGLRLVDDLSVKVGAKVYFSAVENHTKAIIDFPD</sequence>
<dbReference type="InterPro" id="IPR036890">
    <property type="entry name" value="HATPase_C_sf"/>
</dbReference>
<dbReference type="Proteomes" id="UP001164653">
    <property type="component" value="Chromosome"/>
</dbReference>
<reference evidence="11" key="1">
    <citation type="submission" date="2022-11" db="EMBL/GenBank/DDBJ databases">
        <title>Dyadobacter pollutisoli sp. nov., isolated from plastic dumped soil.</title>
        <authorList>
            <person name="Kim J.M."/>
            <person name="Kim K.R."/>
            <person name="Lee J.K."/>
            <person name="Hao L."/>
            <person name="Jeon C.O."/>
        </authorList>
    </citation>
    <scope>NUCLEOTIDE SEQUENCE</scope>
    <source>
        <strain evidence="11">U1</strain>
    </source>
</reference>
<dbReference type="Gene3D" id="3.30.565.10">
    <property type="entry name" value="Histidine kinase-like ATPase, C-terminal domain"/>
    <property type="match status" value="1"/>
</dbReference>
<dbReference type="Gene3D" id="1.10.287.130">
    <property type="match status" value="1"/>
</dbReference>
<evidence type="ECO:0000259" key="10">
    <source>
        <dbReference type="PROSITE" id="PS50109"/>
    </source>
</evidence>
<feature type="chain" id="PRO_5038629907" description="histidine kinase" evidence="9">
    <location>
        <begin position="18"/>
        <end position="697"/>
    </location>
</feature>
<keyword evidence="12" id="KW-1185">Reference proteome</keyword>
<comment type="catalytic activity">
    <reaction evidence="1">
        <text>ATP + protein L-histidine = ADP + protein N-phospho-L-histidine.</text>
        <dbReference type="EC" id="2.7.13.3"/>
    </reaction>
</comment>
<dbReference type="EMBL" id="CP112998">
    <property type="protein sequence ID" value="WAC13142.1"/>
    <property type="molecule type" value="Genomic_DNA"/>
</dbReference>
<dbReference type="GO" id="GO:0000156">
    <property type="term" value="F:phosphorelay response regulator activity"/>
    <property type="evidence" value="ECO:0007669"/>
    <property type="project" value="TreeGrafter"/>
</dbReference>
<dbReference type="InterPro" id="IPR011990">
    <property type="entry name" value="TPR-like_helical_dom_sf"/>
</dbReference>
<dbReference type="Pfam" id="PF02518">
    <property type="entry name" value="HATPase_c"/>
    <property type="match status" value="1"/>
</dbReference>
<feature type="signal peptide" evidence="9">
    <location>
        <begin position="1"/>
        <end position="17"/>
    </location>
</feature>
<evidence type="ECO:0000256" key="3">
    <source>
        <dbReference type="ARBA" id="ARBA00022679"/>
    </source>
</evidence>
<dbReference type="RefSeq" id="WP_244824032.1">
    <property type="nucleotide sequence ID" value="NZ_CP112998.1"/>
</dbReference>
<feature type="transmembrane region" description="Helical" evidence="8">
    <location>
        <begin position="433"/>
        <end position="453"/>
    </location>
</feature>
<organism evidence="11 12">
    <name type="scientific">Dyadobacter pollutisoli</name>
    <dbReference type="NCBI Taxonomy" id="2910158"/>
    <lineage>
        <taxon>Bacteria</taxon>
        <taxon>Pseudomonadati</taxon>
        <taxon>Bacteroidota</taxon>
        <taxon>Cytophagia</taxon>
        <taxon>Cytophagales</taxon>
        <taxon>Spirosomataceae</taxon>
        <taxon>Dyadobacter</taxon>
    </lineage>
</organism>
<dbReference type="InterPro" id="IPR003661">
    <property type="entry name" value="HisK_dim/P_dom"/>
</dbReference>
<evidence type="ECO:0000256" key="9">
    <source>
        <dbReference type="SAM" id="SignalP"/>
    </source>
</evidence>
<keyword evidence="8" id="KW-0812">Transmembrane</keyword>
<keyword evidence="3" id="KW-0808">Transferase</keyword>
<dbReference type="AlphaFoldDB" id="A0A9E8SQK4"/>
<dbReference type="GO" id="GO:0000155">
    <property type="term" value="F:phosphorelay sensor kinase activity"/>
    <property type="evidence" value="ECO:0007669"/>
    <property type="project" value="InterPro"/>
</dbReference>
<evidence type="ECO:0000256" key="1">
    <source>
        <dbReference type="ARBA" id="ARBA00000085"/>
    </source>
</evidence>
<dbReference type="SUPFAM" id="SSF48452">
    <property type="entry name" value="TPR-like"/>
    <property type="match status" value="1"/>
</dbReference>
<gene>
    <name evidence="11" type="ORF">ON006_04090</name>
</gene>
<keyword evidence="6 11" id="KW-0067">ATP-binding</keyword>
<evidence type="ECO:0000256" key="2">
    <source>
        <dbReference type="ARBA" id="ARBA00012438"/>
    </source>
</evidence>
<dbReference type="SMART" id="SM00387">
    <property type="entry name" value="HATPase_c"/>
    <property type="match status" value="1"/>
</dbReference>
<dbReference type="GO" id="GO:0007234">
    <property type="term" value="P:osmosensory signaling via phosphorelay pathway"/>
    <property type="evidence" value="ECO:0007669"/>
    <property type="project" value="TreeGrafter"/>
</dbReference>
<evidence type="ECO:0000256" key="4">
    <source>
        <dbReference type="ARBA" id="ARBA00022741"/>
    </source>
</evidence>
<dbReference type="InterPro" id="IPR005467">
    <property type="entry name" value="His_kinase_dom"/>
</dbReference>
<dbReference type="PROSITE" id="PS50109">
    <property type="entry name" value="HIS_KIN"/>
    <property type="match status" value="1"/>
</dbReference>
<keyword evidence="8" id="KW-1133">Transmembrane helix</keyword>
<evidence type="ECO:0000256" key="8">
    <source>
        <dbReference type="SAM" id="Phobius"/>
    </source>
</evidence>
<keyword evidence="4" id="KW-0547">Nucleotide-binding</keyword>
<evidence type="ECO:0000313" key="11">
    <source>
        <dbReference type="EMBL" id="WAC13142.1"/>
    </source>
</evidence>
<accession>A0A9E8SQK4</accession>
<dbReference type="CDD" id="cd00082">
    <property type="entry name" value="HisKA"/>
    <property type="match status" value="1"/>
</dbReference>
<evidence type="ECO:0000256" key="6">
    <source>
        <dbReference type="ARBA" id="ARBA00022840"/>
    </source>
</evidence>
<protein>
    <recommendedName>
        <fullName evidence="2">histidine kinase</fullName>
        <ecNumber evidence="2">2.7.13.3</ecNumber>
    </recommendedName>
</protein>
<evidence type="ECO:0000256" key="7">
    <source>
        <dbReference type="ARBA" id="ARBA00023012"/>
    </source>
</evidence>
<dbReference type="GO" id="GO:0005524">
    <property type="term" value="F:ATP binding"/>
    <property type="evidence" value="ECO:0007669"/>
    <property type="project" value="UniProtKB-KW"/>
</dbReference>
<dbReference type="InterPro" id="IPR050351">
    <property type="entry name" value="BphY/WalK/GraS-like"/>
</dbReference>
<evidence type="ECO:0000256" key="5">
    <source>
        <dbReference type="ARBA" id="ARBA00022777"/>
    </source>
</evidence>
<keyword evidence="5" id="KW-0418">Kinase</keyword>
<dbReference type="InterPro" id="IPR003594">
    <property type="entry name" value="HATPase_dom"/>
</dbReference>
<proteinExistence type="predicted"/>
<name>A0A9E8SQK4_9BACT</name>
<dbReference type="SUPFAM" id="SSF47384">
    <property type="entry name" value="Homodimeric domain of signal transducing histidine kinase"/>
    <property type="match status" value="1"/>
</dbReference>
<feature type="domain" description="Histidine kinase" evidence="10">
    <location>
        <begin position="490"/>
        <end position="697"/>
    </location>
</feature>
<dbReference type="EC" id="2.7.13.3" evidence="2"/>
<keyword evidence="9" id="KW-0732">Signal</keyword>
<keyword evidence="8" id="KW-0472">Membrane</keyword>
<dbReference type="PANTHER" id="PTHR42878:SF7">
    <property type="entry name" value="SENSOR HISTIDINE KINASE GLRK"/>
    <property type="match status" value="1"/>
</dbReference>
<evidence type="ECO:0000313" key="12">
    <source>
        <dbReference type="Proteomes" id="UP001164653"/>
    </source>
</evidence>
<dbReference type="KEGG" id="dpf:ON006_04090"/>
<keyword evidence="7" id="KW-0902">Two-component regulatory system</keyword>
<dbReference type="Gene3D" id="1.25.40.10">
    <property type="entry name" value="Tetratricopeptide repeat domain"/>
    <property type="match status" value="2"/>
</dbReference>
<dbReference type="InterPro" id="IPR036097">
    <property type="entry name" value="HisK_dim/P_sf"/>
</dbReference>
<dbReference type="SUPFAM" id="SSF55874">
    <property type="entry name" value="ATPase domain of HSP90 chaperone/DNA topoisomerase II/histidine kinase"/>
    <property type="match status" value="1"/>
</dbReference>
<dbReference type="GO" id="GO:0030295">
    <property type="term" value="F:protein kinase activator activity"/>
    <property type="evidence" value="ECO:0007669"/>
    <property type="project" value="TreeGrafter"/>
</dbReference>